<dbReference type="EMBL" id="QURH01000224">
    <property type="protein sequence ID" value="RFU41248.1"/>
    <property type="molecule type" value="Genomic_DNA"/>
</dbReference>
<sequence>MAGMRADFLAVRDSKRTDGGVLMLDRDVWHALCGALTKGGTAVVTR</sequence>
<protein>
    <submittedName>
        <fullName evidence="2">DUF397 domain-containing protein</fullName>
    </submittedName>
</protein>
<organism evidence="2 3">
    <name type="scientific">Actinomadura logoneensis</name>
    <dbReference type="NCBI Taxonomy" id="2293572"/>
    <lineage>
        <taxon>Bacteria</taxon>
        <taxon>Bacillati</taxon>
        <taxon>Actinomycetota</taxon>
        <taxon>Actinomycetes</taxon>
        <taxon>Streptosporangiales</taxon>
        <taxon>Thermomonosporaceae</taxon>
        <taxon>Actinomadura</taxon>
    </lineage>
</organism>
<reference evidence="2 3" key="1">
    <citation type="submission" date="2018-08" db="EMBL/GenBank/DDBJ databases">
        <title>Actinomadura jelena sp. nov., a novel Actinomycete isolated from soil in Chad.</title>
        <authorList>
            <person name="Shi L."/>
        </authorList>
    </citation>
    <scope>NUCLEOTIDE SEQUENCE [LARGE SCALE GENOMIC DNA]</scope>
    <source>
        <strain evidence="2 3">NEAU-G17</strain>
    </source>
</reference>
<gene>
    <name evidence="2" type="ORF">DZF91_12785</name>
</gene>
<evidence type="ECO:0000313" key="2">
    <source>
        <dbReference type="EMBL" id="RFU41248.1"/>
    </source>
</evidence>
<keyword evidence="3" id="KW-1185">Reference proteome</keyword>
<dbReference type="OrthoDB" id="3542928at2"/>
<dbReference type="Pfam" id="PF04149">
    <property type="entry name" value="DUF397"/>
    <property type="match status" value="1"/>
</dbReference>
<comment type="caution">
    <text evidence="2">The sequence shown here is derived from an EMBL/GenBank/DDBJ whole genome shotgun (WGS) entry which is preliminary data.</text>
</comment>
<evidence type="ECO:0000313" key="3">
    <source>
        <dbReference type="Proteomes" id="UP000261811"/>
    </source>
</evidence>
<dbReference type="AlphaFoldDB" id="A0A372JPJ0"/>
<dbReference type="InterPro" id="IPR007278">
    <property type="entry name" value="DUF397"/>
</dbReference>
<accession>A0A372JPJ0</accession>
<evidence type="ECO:0000259" key="1">
    <source>
        <dbReference type="Pfam" id="PF04149"/>
    </source>
</evidence>
<feature type="domain" description="DUF397" evidence="1">
    <location>
        <begin position="9"/>
        <end position="36"/>
    </location>
</feature>
<dbReference type="Proteomes" id="UP000261811">
    <property type="component" value="Unassembled WGS sequence"/>
</dbReference>
<proteinExistence type="predicted"/>
<name>A0A372JPJ0_9ACTN</name>